<comment type="caution">
    <text evidence="1">The sequence shown here is derived from an EMBL/GenBank/DDBJ whole genome shotgun (WGS) entry which is preliminary data.</text>
</comment>
<reference evidence="1 2" key="1">
    <citation type="submission" date="2017-03" db="EMBL/GenBank/DDBJ databases">
        <title>Whole genome sequences of fourteen strains of Bradyrhizobium canariense and one strain of Bradyrhizobium japonicum isolated from Lupinus (Papilionoideae: Genisteae) species in Algeria.</title>
        <authorList>
            <person name="Crovadore J."/>
            <person name="Chekireb D."/>
            <person name="Brachmann A."/>
            <person name="Chablais R."/>
            <person name="Cochard B."/>
            <person name="Lefort F."/>
        </authorList>
    </citation>
    <scope>NUCLEOTIDE SEQUENCE [LARGE SCALE GENOMIC DNA]</scope>
    <source>
        <strain evidence="1 2">UBMAN05</strain>
    </source>
</reference>
<evidence type="ECO:0000313" key="2">
    <source>
        <dbReference type="Proteomes" id="UP000193884"/>
    </source>
</evidence>
<organism evidence="1 2">
    <name type="scientific">Bradyrhizobium canariense</name>
    <dbReference type="NCBI Taxonomy" id="255045"/>
    <lineage>
        <taxon>Bacteria</taxon>
        <taxon>Pseudomonadati</taxon>
        <taxon>Pseudomonadota</taxon>
        <taxon>Alphaproteobacteria</taxon>
        <taxon>Hyphomicrobiales</taxon>
        <taxon>Nitrobacteraceae</taxon>
        <taxon>Bradyrhizobium</taxon>
    </lineage>
</organism>
<sequence length="100" mass="11144">MLTRFFRFLDPTLISPDLAPRLRRLADDCEQLKAHGIVTPQMLRKAMTRLWAKREEQLSTVLETTVGLYGDLQGIAGRAMPEIESLDVLAISTSSEPSSA</sequence>
<dbReference type="Pfam" id="PF09903">
    <property type="entry name" value="DUF2130"/>
    <property type="match status" value="1"/>
</dbReference>
<protein>
    <submittedName>
        <fullName evidence="1">Uncharacterized protein</fullName>
    </submittedName>
</protein>
<evidence type="ECO:0000313" key="1">
    <source>
        <dbReference type="EMBL" id="OSJ35290.1"/>
    </source>
</evidence>
<gene>
    <name evidence="1" type="ORF">BST63_02155</name>
</gene>
<dbReference type="InterPro" id="IPR019219">
    <property type="entry name" value="DUF2130"/>
</dbReference>
<dbReference type="EMBL" id="NAFK01000111">
    <property type="protein sequence ID" value="OSJ35290.1"/>
    <property type="molecule type" value="Genomic_DNA"/>
</dbReference>
<proteinExistence type="predicted"/>
<dbReference type="Proteomes" id="UP000193884">
    <property type="component" value="Unassembled WGS sequence"/>
</dbReference>
<keyword evidence="2" id="KW-1185">Reference proteome</keyword>
<accession>A0ABX3XBC9</accession>
<name>A0ABX3XBC9_9BRAD</name>